<keyword evidence="2" id="KW-1185">Reference proteome</keyword>
<protein>
    <submittedName>
        <fullName evidence="1">Uncharacterized protein</fullName>
    </submittedName>
</protein>
<organism evidence="1 2">
    <name type="scientific">Stieleria varia</name>
    <dbReference type="NCBI Taxonomy" id="2528005"/>
    <lineage>
        <taxon>Bacteria</taxon>
        <taxon>Pseudomonadati</taxon>
        <taxon>Planctomycetota</taxon>
        <taxon>Planctomycetia</taxon>
        <taxon>Pirellulales</taxon>
        <taxon>Pirellulaceae</taxon>
        <taxon>Stieleria</taxon>
    </lineage>
</organism>
<dbReference type="EMBL" id="SJPN01000002">
    <property type="protein sequence ID" value="TWU05905.1"/>
    <property type="molecule type" value="Genomic_DNA"/>
</dbReference>
<proteinExistence type="predicted"/>
<evidence type="ECO:0000313" key="2">
    <source>
        <dbReference type="Proteomes" id="UP000320176"/>
    </source>
</evidence>
<name>A0A5C6B0S4_9BACT</name>
<accession>A0A5C6B0S4</accession>
<sequence>MKRWLVTVKSDSDVESIKQAISQDGGSVEDLEPVPMGEETVLYVQASEDSAKKIESNAKVISVFAHSDPEPH</sequence>
<dbReference type="AlphaFoldDB" id="A0A5C6B0S4"/>
<gene>
    <name evidence="1" type="ORF">Pla52n_16210</name>
</gene>
<dbReference type="RefSeq" id="WP_146519079.1">
    <property type="nucleotide sequence ID" value="NZ_CP151726.1"/>
</dbReference>
<evidence type="ECO:0000313" key="1">
    <source>
        <dbReference type="EMBL" id="TWU05905.1"/>
    </source>
</evidence>
<dbReference type="Proteomes" id="UP000320176">
    <property type="component" value="Unassembled WGS sequence"/>
</dbReference>
<comment type="caution">
    <text evidence="1">The sequence shown here is derived from an EMBL/GenBank/DDBJ whole genome shotgun (WGS) entry which is preliminary data.</text>
</comment>
<reference evidence="1 2" key="1">
    <citation type="submission" date="2019-02" db="EMBL/GenBank/DDBJ databases">
        <title>Deep-cultivation of Planctomycetes and their phenomic and genomic characterization uncovers novel biology.</title>
        <authorList>
            <person name="Wiegand S."/>
            <person name="Jogler M."/>
            <person name="Boedeker C."/>
            <person name="Pinto D."/>
            <person name="Vollmers J."/>
            <person name="Rivas-Marin E."/>
            <person name="Kohn T."/>
            <person name="Peeters S.H."/>
            <person name="Heuer A."/>
            <person name="Rast P."/>
            <person name="Oberbeckmann S."/>
            <person name="Bunk B."/>
            <person name="Jeske O."/>
            <person name="Meyerdierks A."/>
            <person name="Storesund J.E."/>
            <person name="Kallscheuer N."/>
            <person name="Luecker S."/>
            <person name="Lage O.M."/>
            <person name="Pohl T."/>
            <person name="Merkel B.J."/>
            <person name="Hornburger P."/>
            <person name="Mueller R.-W."/>
            <person name="Bruemmer F."/>
            <person name="Labrenz M."/>
            <person name="Spormann A.M."/>
            <person name="Op Den Camp H."/>
            <person name="Overmann J."/>
            <person name="Amann R."/>
            <person name="Jetten M.S.M."/>
            <person name="Mascher T."/>
            <person name="Medema M.H."/>
            <person name="Devos D.P."/>
            <person name="Kaster A.-K."/>
            <person name="Ovreas L."/>
            <person name="Rohde M."/>
            <person name="Galperin M.Y."/>
            <person name="Jogler C."/>
        </authorList>
    </citation>
    <scope>NUCLEOTIDE SEQUENCE [LARGE SCALE GENOMIC DNA]</scope>
    <source>
        <strain evidence="1 2">Pla52n</strain>
    </source>
</reference>